<gene>
    <name evidence="3" type="ORF">S06H3_61368</name>
</gene>
<comment type="caution">
    <text evidence="3">The sequence shown here is derived from an EMBL/GenBank/DDBJ whole genome shotgun (WGS) entry which is preliminary data.</text>
</comment>
<dbReference type="InterPro" id="IPR023296">
    <property type="entry name" value="Glyco_hydro_beta-prop_sf"/>
</dbReference>
<evidence type="ECO:0000256" key="1">
    <source>
        <dbReference type="ARBA" id="ARBA00022676"/>
    </source>
</evidence>
<proteinExistence type="predicted"/>
<dbReference type="Gene3D" id="2.115.10.20">
    <property type="entry name" value="Glycosyl hydrolase domain, family 43"/>
    <property type="match status" value="1"/>
</dbReference>
<dbReference type="PANTHER" id="PTHR34106">
    <property type="entry name" value="GLYCOSIDASE"/>
    <property type="match status" value="1"/>
</dbReference>
<evidence type="ECO:0000256" key="2">
    <source>
        <dbReference type="ARBA" id="ARBA00022679"/>
    </source>
</evidence>
<organism evidence="3">
    <name type="scientific">marine sediment metagenome</name>
    <dbReference type="NCBI Taxonomy" id="412755"/>
    <lineage>
        <taxon>unclassified sequences</taxon>
        <taxon>metagenomes</taxon>
        <taxon>ecological metagenomes</taxon>
    </lineage>
</organism>
<name>X1P842_9ZZZZ</name>
<keyword evidence="1" id="KW-0328">Glycosyltransferase</keyword>
<dbReference type="GO" id="GO:0016757">
    <property type="term" value="F:glycosyltransferase activity"/>
    <property type="evidence" value="ECO:0007669"/>
    <property type="project" value="UniProtKB-KW"/>
</dbReference>
<dbReference type="SUPFAM" id="SSF75005">
    <property type="entry name" value="Arabinanase/levansucrase/invertase"/>
    <property type="match status" value="1"/>
</dbReference>
<dbReference type="AlphaFoldDB" id="X1P842"/>
<sequence>DFLHKLREMDISAELTELMIAELPELFDYRQLVRKVNEVLKNNNLSPEKHRAVEKTIWLADAHYEVSFSLDTDISERVLFPVSETESKGIEDARFVRFKQENGEITYYATYTANDGVTILPKLLHTNDFYDFKVIPLHGPYAANKNLALFPRKINGQYAMLSRVDGVNNYI</sequence>
<evidence type="ECO:0000313" key="3">
    <source>
        <dbReference type="EMBL" id="GAI52013.1"/>
    </source>
</evidence>
<accession>X1P842</accession>
<protein>
    <submittedName>
        <fullName evidence="3">Uncharacterized protein</fullName>
    </submittedName>
</protein>
<dbReference type="Pfam" id="PF04041">
    <property type="entry name" value="Glyco_hydro_130"/>
    <property type="match status" value="1"/>
</dbReference>
<reference evidence="3" key="1">
    <citation type="journal article" date="2014" name="Front. Microbiol.">
        <title>High frequency of phylogenetically diverse reductive dehalogenase-homologous genes in deep subseafloor sedimentary metagenomes.</title>
        <authorList>
            <person name="Kawai M."/>
            <person name="Futagami T."/>
            <person name="Toyoda A."/>
            <person name="Takaki Y."/>
            <person name="Nishi S."/>
            <person name="Hori S."/>
            <person name="Arai W."/>
            <person name="Tsubouchi T."/>
            <person name="Morono Y."/>
            <person name="Uchiyama I."/>
            <person name="Ito T."/>
            <person name="Fujiyama A."/>
            <person name="Inagaki F."/>
            <person name="Takami H."/>
        </authorList>
    </citation>
    <scope>NUCLEOTIDE SEQUENCE</scope>
    <source>
        <strain evidence="3">Expedition CK06-06</strain>
    </source>
</reference>
<dbReference type="InterPro" id="IPR007184">
    <property type="entry name" value="Mannoside_phosphorylase"/>
</dbReference>
<dbReference type="EMBL" id="BARV01040231">
    <property type="protein sequence ID" value="GAI52013.1"/>
    <property type="molecule type" value="Genomic_DNA"/>
</dbReference>
<keyword evidence="2" id="KW-0808">Transferase</keyword>
<dbReference type="PANTHER" id="PTHR34106:SF4">
    <property type="entry name" value="BLL5143 PROTEIN"/>
    <property type="match status" value="1"/>
</dbReference>
<feature type="non-terminal residue" evidence="3">
    <location>
        <position position="1"/>
    </location>
</feature>
<feature type="non-terminal residue" evidence="3">
    <location>
        <position position="171"/>
    </location>
</feature>